<feature type="region of interest" description="Disordered" evidence="18">
    <location>
        <begin position="330"/>
        <end position="373"/>
    </location>
</feature>
<organism evidence="19">
    <name type="scientific">Cyberlindnera fabianii</name>
    <name type="common">Yeast</name>
    <name type="synonym">Hansenula fabianii</name>
    <dbReference type="NCBI Taxonomy" id="36022"/>
    <lineage>
        <taxon>Eukaryota</taxon>
        <taxon>Fungi</taxon>
        <taxon>Dikarya</taxon>
        <taxon>Ascomycota</taxon>
        <taxon>Saccharomycotina</taxon>
        <taxon>Saccharomycetes</taxon>
        <taxon>Phaffomycetales</taxon>
        <taxon>Phaffomycetaceae</taxon>
        <taxon>Cyberlindnera</taxon>
    </lineage>
</organism>
<dbReference type="GO" id="GO:0006281">
    <property type="term" value="P:DNA repair"/>
    <property type="evidence" value="ECO:0007669"/>
    <property type="project" value="UniProtKB-KW"/>
</dbReference>
<reference evidence="19" key="1">
    <citation type="journal article" date="2014" name="Genome Announc.">
        <title>Genome sequence of the yeast Cyberlindnera fabianii (Hansenula fabianii).</title>
        <authorList>
            <person name="Freel K.C."/>
            <person name="Sarilar V."/>
            <person name="Neuveglise C."/>
            <person name="Devillers H."/>
            <person name="Friedrich A."/>
            <person name="Schacherer J."/>
        </authorList>
    </citation>
    <scope>NUCLEOTIDE SEQUENCE</scope>
    <source>
        <strain evidence="19">YJS4271</strain>
    </source>
</reference>
<dbReference type="CDD" id="cd13395">
    <property type="entry name" value="ASKHA_NBD_Arp4_ACTL6-like"/>
    <property type="match status" value="1"/>
</dbReference>
<dbReference type="PROSITE" id="PS01132">
    <property type="entry name" value="ACTINS_ACT_LIKE"/>
    <property type="match status" value="1"/>
</dbReference>
<evidence type="ECO:0000256" key="14">
    <source>
        <dbReference type="ARBA" id="ARBA00042445"/>
    </source>
</evidence>
<evidence type="ECO:0000256" key="11">
    <source>
        <dbReference type="ARBA" id="ARBA00038320"/>
    </source>
</evidence>
<comment type="function">
    <text evidence="16">Chromatin interaction component of the NuA4 histone acetyltransferase complex which is involved in transcriptional activation of selected genes principally by acetylation of nucleosomal histone H4 and H2A. The NuA4 complex is also involved in DNA repair. Is required for NuA4 complex integrity. Component of the SWR1 complex which mediates the ATP-dependent exchange of histone H2A for the H2A variant HZT1 leading to transcriptional regulation of selected genes by chromatin remodeling. Component of the INO80 complex which remodels chromatin by shifting nucleosomes and is involved in DNA repair.</text>
</comment>
<dbReference type="SMART" id="SM00268">
    <property type="entry name" value="ACTIN"/>
    <property type="match status" value="1"/>
</dbReference>
<dbReference type="InterPro" id="IPR004001">
    <property type="entry name" value="Actin_CS"/>
</dbReference>
<keyword evidence="10" id="KW-0539">Nucleus</keyword>
<dbReference type="GO" id="GO:0006325">
    <property type="term" value="P:chromatin organization"/>
    <property type="evidence" value="ECO:0007669"/>
    <property type="project" value="UniProtKB-KW"/>
</dbReference>
<keyword evidence="6" id="KW-0805">Transcription regulation</keyword>
<dbReference type="FunFam" id="3.30.420.40:FF:000203">
    <property type="entry name" value="Actin-related protein 4"/>
    <property type="match status" value="1"/>
</dbReference>
<feature type="region of interest" description="Disordered" evidence="18">
    <location>
        <begin position="44"/>
        <end position="75"/>
    </location>
</feature>
<accession>A0A061BH86</accession>
<dbReference type="GO" id="GO:0005634">
    <property type="term" value="C:nucleus"/>
    <property type="evidence" value="ECO:0007669"/>
    <property type="project" value="UniProtKB-SubCell"/>
</dbReference>
<evidence type="ECO:0000256" key="15">
    <source>
        <dbReference type="ARBA" id="ARBA00049360"/>
    </source>
</evidence>
<comment type="similarity">
    <text evidence="11">Belongs to the actin family. ARP4 subfamily.</text>
</comment>
<dbReference type="PROSITE" id="PS00432">
    <property type="entry name" value="ACTINS_2"/>
    <property type="match status" value="1"/>
</dbReference>
<evidence type="ECO:0000256" key="17">
    <source>
        <dbReference type="ARBA" id="ARBA00077253"/>
    </source>
</evidence>
<feature type="compositionally biased region" description="Acidic residues" evidence="18">
    <location>
        <begin position="53"/>
        <end position="64"/>
    </location>
</feature>
<dbReference type="VEuPathDB" id="FungiDB:BON22_4672"/>
<dbReference type="PANTHER" id="PTHR11937">
    <property type="entry name" value="ACTIN"/>
    <property type="match status" value="1"/>
</dbReference>
<evidence type="ECO:0000256" key="9">
    <source>
        <dbReference type="ARBA" id="ARBA00023204"/>
    </source>
</evidence>
<evidence type="ECO:0000256" key="16">
    <source>
        <dbReference type="ARBA" id="ARBA00053941"/>
    </source>
</evidence>
<name>A0A061BH86_CYBFA</name>
<evidence type="ECO:0000256" key="4">
    <source>
        <dbReference type="ARBA" id="ARBA00022763"/>
    </source>
</evidence>
<dbReference type="EMBL" id="LK052915">
    <property type="protein sequence ID" value="CDR47254.1"/>
    <property type="molecule type" value="Genomic_DNA"/>
</dbReference>
<evidence type="ECO:0000256" key="3">
    <source>
        <dbReference type="ARBA" id="ARBA00019112"/>
    </source>
</evidence>
<evidence type="ECO:0000256" key="12">
    <source>
        <dbReference type="ARBA" id="ARBA00038661"/>
    </source>
</evidence>
<gene>
    <name evidence="19" type="ORF">CYFA0S_30e00892g</name>
</gene>
<evidence type="ECO:0000256" key="7">
    <source>
        <dbReference type="ARBA" id="ARBA00023159"/>
    </source>
</evidence>
<comment type="subunit">
    <text evidence="12">Component of the NuA4 histone acetyltransferase complex, of the INO80 chromatin remodeling complex, and of the SWR1 chromatin remodeling complex.</text>
</comment>
<evidence type="ECO:0000256" key="18">
    <source>
        <dbReference type="SAM" id="MobiDB-lite"/>
    </source>
</evidence>
<dbReference type="Gene3D" id="3.90.640.10">
    <property type="entry name" value="Actin, Chain A, domain 4"/>
    <property type="match status" value="1"/>
</dbReference>
<feature type="compositionally biased region" description="Basic and acidic residues" evidence="18">
    <location>
        <begin position="280"/>
        <end position="300"/>
    </location>
</feature>
<comment type="subcellular location">
    <subcellularLocation>
        <location evidence="2">Nucleus</location>
    </subcellularLocation>
</comment>
<evidence type="ECO:0000256" key="6">
    <source>
        <dbReference type="ARBA" id="ARBA00023015"/>
    </source>
</evidence>
<evidence type="ECO:0000256" key="2">
    <source>
        <dbReference type="ARBA" id="ARBA00004123"/>
    </source>
</evidence>
<keyword evidence="4" id="KW-0227">DNA damage</keyword>
<dbReference type="FunFam" id="3.30.420.40:FF:000058">
    <property type="entry name" value="Putative actin-related protein 5"/>
    <property type="match status" value="1"/>
</dbReference>
<keyword evidence="8" id="KW-0804">Transcription</keyword>
<dbReference type="SUPFAM" id="SSF53067">
    <property type="entry name" value="Actin-like ATPase domain"/>
    <property type="match status" value="2"/>
</dbReference>
<evidence type="ECO:0000256" key="13">
    <source>
        <dbReference type="ARBA" id="ARBA00041020"/>
    </source>
</evidence>
<protein>
    <recommendedName>
        <fullName evidence="3">Actin</fullName>
    </recommendedName>
    <alternativeName>
        <fullName evidence="14 17">Actin-like protein ARP4</fullName>
    </alternativeName>
    <alternativeName>
        <fullName evidence="13">Actin-related protein 4</fullName>
    </alternativeName>
</protein>
<proteinExistence type="inferred from homology"/>
<dbReference type="OrthoDB" id="5132116at2759"/>
<dbReference type="AlphaFoldDB" id="A0A061BH86"/>
<evidence type="ECO:0000256" key="8">
    <source>
        <dbReference type="ARBA" id="ARBA00023163"/>
    </source>
</evidence>
<dbReference type="PhylomeDB" id="A0A061BH86"/>
<keyword evidence="5" id="KW-0156">Chromatin regulator</keyword>
<feature type="region of interest" description="Disordered" evidence="18">
    <location>
        <begin position="280"/>
        <end position="302"/>
    </location>
</feature>
<keyword evidence="9" id="KW-0234">DNA repair</keyword>
<sequence length="483" mass="54101">MAQANSLLQVYGGDEVAALVLDPGSQTTRAGFAGEDSPRVILPSYVGVNPDQMDIDDDEDDDETTPTKPVKKRQNTYYAESSIDYPKANANVNPIVKDGIIQDWDSAVEQWQYIFDNLHADYTEQPLLLTEPVWNTEENRKKSLEVSLEQFQFPGFYLASSPTCVAFAQGRPSALVVDIGHDVVSVTPVVDGMCLARTTLKTHYAGNYLSTQLQKKLEATKTEVVPLYKVKSKVFTSPTETPNWVPKTLTGPITQSFDDYQIEKTLHGIKESLLRVPREPLTDTKLTDEEEAETHPKRSYELPNGHAIEFGRERFEIADSIFDPKNYAIPEFGPESGEPEINSKNDYVPLKRPLKKTADEEDEKSGKKTKKDIPDYRGLSELTSYALSLVDVDIRAQLAHNIIVTGGSSLITGLNERLYLELTRDHPGLKIRVHSSGSTAERKFQSWIGGSVLSSLGTFHQLWVSKKEYEEVGVDRLLAQRFR</sequence>
<evidence type="ECO:0000256" key="1">
    <source>
        <dbReference type="ARBA" id="ARBA00003520"/>
    </source>
</evidence>
<comment type="function">
    <text evidence="1">Actins are highly conserved proteins that are involved in various types of cell motility and are ubiquitously expressed in all eukaryotic cells.</text>
</comment>
<comment type="catalytic activity">
    <reaction evidence="15">
        <text>ATP + H2O = ADP + phosphate + H(+)</text>
        <dbReference type="Rhea" id="RHEA:13065"/>
        <dbReference type="ChEBI" id="CHEBI:15377"/>
        <dbReference type="ChEBI" id="CHEBI:15378"/>
        <dbReference type="ChEBI" id="CHEBI:30616"/>
        <dbReference type="ChEBI" id="CHEBI:43474"/>
        <dbReference type="ChEBI" id="CHEBI:456216"/>
    </reaction>
</comment>
<keyword evidence="7" id="KW-0010">Activator</keyword>
<dbReference type="Gene3D" id="3.30.420.40">
    <property type="match status" value="3"/>
</dbReference>
<dbReference type="InterPro" id="IPR020902">
    <property type="entry name" value="Actin/actin-like_CS"/>
</dbReference>
<evidence type="ECO:0000256" key="10">
    <source>
        <dbReference type="ARBA" id="ARBA00023242"/>
    </source>
</evidence>
<dbReference type="InterPro" id="IPR004000">
    <property type="entry name" value="Actin"/>
</dbReference>
<evidence type="ECO:0000313" key="19">
    <source>
        <dbReference type="EMBL" id="CDR47254.1"/>
    </source>
</evidence>
<evidence type="ECO:0000256" key="5">
    <source>
        <dbReference type="ARBA" id="ARBA00022853"/>
    </source>
</evidence>
<dbReference type="Pfam" id="PF00022">
    <property type="entry name" value="Actin"/>
    <property type="match status" value="1"/>
</dbReference>
<dbReference type="InterPro" id="IPR043129">
    <property type="entry name" value="ATPase_NBD"/>
</dbReference>